<evidence type="ECO:0000256" key="1">
    <source>
        <dbReference type="ARBA" id="ARBA00022679"/>
    </source>
</evidence>
<feature type="domain" description="Glycosyltransferase 2-like" evidence="2">
    <location>
        <begin position="4"/>
        <end position="110"/>
    </location>
</feature>
<dbReference type="PANTHER" id="PTHR43685">
    <property type="entry name" value="GLYCOSYLTRANSFERASE"/>
    <property type="match status" value="1"/>
</dbReference>
<keyword evidence="1 4" id="KW-0808">Transferase</keyword>
<keyword evidence="5" id="KW-1185">Reference proteome</keyword>
<reference evidence="4 5" key="1">
    <citation type="submission" date="2016-10" db="EMBL/GenBank/DDBJ databases">
        <authorList>
            <person name="Varghese N."/>
            <person name="Submissions S."/>
        </authorList>
    </citation>
    <scope>NUCLEOTIDE SEQUENCE [LARGE SCALE GENOMIC DNA]</scope>
    <source>
        <strain evidence="4 5">DSM 29073</strain>
    </source>
</reference>
<organism evidence="4 5">
    <name type="scientific">Parabacteroides chinchillae</name>
    <dbReference type="NCBI Taxonomy" id="871327"/>
    <lineage>
        <taxon>Bacteria</taxon>
        <taxon>Pseudomonadati</taxon>
        <taxon>Bacteroidota</taxon>
        <taxon>Bacteroidia</taxon>
        <taxon>Bacteroidales</taxon>
        <taxon>Tannerellaceae</taxon>
        <taxon>Parabacteroides</taxon>
    </lineage>
</organism>
<evidence type="ECO:0000259" key="3">
    <source>
        <dbReference type="Pfam" id="PF02709"/>
    </source>
</evidence>
<name>A0A8G2F4L7_9BACT</name>
<evidence type="ECO:0000313" key="5">
    <source>
        <dbReference type="Proteomes" id="UP000236725"/>
    </source>
</evidence>
<proteinExistence type="predicted"/>
<comment type="caution">
    <text evidence="4">The sequence shown here is derived from an EMBL/GenBank/DDBJ whole genome shotgun (WGS) entry which is preliminary data.</text>
</comment>
<dbReference type="CDD" id="cd06420">
    <property type="entry name" value="GT2_Chondriotin_Pol_N"/>
    <property type="match status" value="1"/>
</dbReference>
<dbReference type="AlphaFoldDB" id="A0A8G2F4L7"/>
<dbReference type="Proteomes" id="UP000236725">
    <property type="component" value="Unassembled WGS sequence"/>
</dbReference>
<evidence type="ECO:0000259" key="2">
    <source>
        <dbReference type="Pfam" id="PF00535"/>
    </source>
</evidence>
<dbReference type="InterPro" id="IPR029044">
    <property type="entry name" value="Nucleotide-diphossugar_trans"/>
</dbReference>
<dbReference type="InterPro" id="IPR027791">
    <property type="entry name" value="Galactosyl_T_C"/>
</dbReference>
<dbReference type="RefSeq" id="WP_103982912.1">
    <property type="nucleotide sequence ID" value="NZ_FNVS01000005.1"/>
</dbReference>
<dbReference type="SUPFAM" id="SSF53448">
    <property type="entry name" value="Nucleotide-diphospho-sugar transferases"/>
    <property type="match status" value="1"/>
</dbReference>
<dbReference type="InterPro" id="IPR050834">
    <property type="entry name" value="Glycosyltransf_2"/>
</dbReference>
<gene>
    <name evidence="4" type="ORF">SAMN05444001_105162</name>
</gene>
<dbReference type="EMBL" id="FNVS01000005">
    <property type="protein sequence ID" value="SEF72857.1"/>
    <property type="molecule type" value="Genomic_DNA"/>
</dbReference>
<protein>
    <submittedName>
        <fullName evidence="4">Glycosyltransferase involved in cell wall bisynthesis</fullName>
    </submittedName>
</protein>
<sequence>MNVSLIVSTYNRPDALEVCLDSIRHQTVLPDEVVIGDDGSKDETKELIERMKGGFPVPIVHVWQEDNGFRLAMMRNKSVAAASGNYIIEIDGDVFLHPRFVEDHIRLSGKGIYVKGGRVNLNRELTAKICLERRAPRIWPWTKGIESKPENGFHFKHLSSFLAPRYRKHASPGLGCNMSFYKEDYIRINGYDEFFEGWGGEDYDFANRLLASGCVKRYLKFAGIVYHLWHEDKYMQNADKNFKYMEGQSSHQVIRCTNGVDKYL</sequence>
<dbReference type="Gene3D" id="3.90.550.10">
    <property type="entry name" value="Spore Coat Polysaccharide Biosynthesis Protein SpsA, Chain A"/>
    <property type="match status" value="1"/>
</dbReference>
<dbReference type="Pfam" id="PF00535">
    <property type="entry name" value="Glycos_transf_2"/>
    <property type="match status" value="1"/>
</dbReference>
<dbReference type="PANTHER" id="PTHR43685:SF2">
    <property type="entry name" value="GLYCOSYLTRANSFERASE 2-LIKE DOMAIN-CONTAINING PROTEIN"/>
    <property type="match status" value="1"/>
</dbReference>
<feature type="domain" description="Galactosyltransferase C-terminal" evidence="3">
    <location>
        <begin position="157"/>
        <end position="230"/>
    </location>
</feature>
<dbReference type="Pfam" id="PF02709">
    <property type="entry name" value="Glyco_transf_7C"/>
    <property type="match status" value="1"/>
</dbReference>
<accession>A0A8G2F4L7</accession>
<dbReference type="GO" id="GO:0016740">
    <property type="term" value="F:transferase activity"/>
    <property type="evidence" value="ECO:0007669"/>
    <property type="project" value="UniProtKB-KW"/>
</dbReference>
<evidence type="ECO:0000313" key="4">
    <source>
        <dbReference type="EMBL" id="SEF72857.1"/>
    </source>
</evidence>
<dbReference type="InterPro" id="IPR001173">
    <property type="entry name" value="Glyco_trans_2-like"/>
</dbReference>